<keyword evidence="3" id="KW-1185">Reference proteome</keyword>
<reference evidence="2 3" key="1">
    <citation type="submission" date="2023-07" db="EMBL/GenBank/DDBJ databases">
        <title>Genomic Encyclopedia of Type Strains, Phase IV (KMG-IV): sequencing the most valuable type-strain genomes for metagenomic binning, comparative biology and taxonomic classification.</title>
        <authorList>
            <person name="Goeker M."/>
        </authorList>
    </citation>
    <scope>NUCLEOTIDE SEQUENCE [LARGE SCALE GENOMIC DNA]</scope>
    <source>
        <strain evidence="2 3">DSM 1112</strain>
    </source>
</reference>
<comment type="caution">
    <text evidence="2">The sequence shown here is derived from an EMBL/GenBank/DDBJ whole genome shotgun (WGS) entry which is preliminary data.</text>
</comment>
<accession>A0ABU0BV21</accession>
<dbReference type="Proteomes" id="UP001230207">
    <property type="component" value="Unassembled WGS sequence"/>
</dbReference>
<feature type="region of interest" description="Disordered" evidence="1">
    <location>
        <begin position="1"/>
        <end position="41"/>
    </location>
</feature>
<organism evidence="2 3">
    <name type="scientific">Pararhizobium capsulatum DSM 1112</name>
    <dbReference type="NCBI Taxonomy" id="1121113"/>
    <lineage>
        <taxon>Bacteria</taxon>
        <taxon>Pseudomonadati</taxon>
        <taxon>Pseudomonadota</taxon>
        <taxon>Alphaproteobacteria</taxon>
        <taxon>Hyphomicrobiales</taxon>
        <taxon>Rhizobiaceae</taxon>
        <taxon>Rhizobium/Agrobacterium group</taxon>
        <taxon>Pararhizobium</taxon>
    </lineage>
</organism>
<evidence type="ECO:0000313" key="2">
    <source>
        <dbReference type="EMBL" id="MDQ0322080.1"/>
    </source>
</evidence>
<evidence type="ECO:0000313" key="3">
    <source>
        <dbReference type="Proteomes" id="UP001230207"/>
    </source>
</evidence>
<sequence length="79" mass="8346">MNSTFYPPLARSDFDPDPSGGKQSSGLKQLGPSLITGAADDDPSGIAISARIWHVTAYGPATNMAKAPCRRTRSAGRKR</sequence>
<evidence type="ECO:0000256" key="1">
    <source>
        <dbReference type="SAM" id="MobiDB-lite"/>
    </source>
</evidence>
<gene>
    <name evidence="2" type="ORF">QO002_004286</name>
</gene>
<protein>
    <submittedName>
        <fullName evidence="2">Uncharacterized protein</fullName>
    </submittedName>
</protein>
<proteinExistence type="predicted"/>
<dbReference type="EMBL" id="JAUSVF010000002">
    <property type="protein sequence ID" value="MDQ0322080.1"/>
    <property type="molecule type" value="Genomic_DNA"/>
</dbReference>
<name>A0ABU0BV21_9HYPH</name>